<evidence type="ECO:0000313" key="4">
    <source>
        <dbReference type="Proteomes" id="UP001431572"/>
    </source>
</evidence>
<geneLocation type="plasmid" evidence="2 4">
    <name>unnamed1</name>
</geneLocation>
<keyword evidence="2" id="KW-0614">Plasmid</keyword>
<name>A0A8T7M3U7_9CHLR</name>
<organism evidence="1 3">
    <name type="scientific">Candidatus Chlorohelix allophototropha</name>
    <dbReference type="NCBI Taxonomy" id="3003348"/>
    <lineage>
        <taxon>Bacteria</taxon>
        <taxon>Bacillati</taxon>
        <taxon>Chloroflexota</taxon>
        <taxon>Chloroflexia</taxon>
        <taxon>Candidatus Chloroheliales</taxon>
        <taxon>Candidatus Chloroheliaceae</taxon>
        <taxon>Candidatus Chlorohelix</taxon>
    </lineage>
</organism>
<evidence type="ECO:0000313" key="1">
    <source>
        <dbReference type="EMBL" id="NWJ46759.1"/>
    </source>
</evidence>
<proteinExistence type="predicted"/>
<evidence type="ECO:0000313" key="2">
    <source>
        <dbReference type="EMBL" id="WJW69978.1"/>
    </source>
</evidence>
<dbReference type="Proteomes" id="UP001431572">
    <property type="component" value="Plasmid unnamed1"/>
</dbReference>
<dbReference type="RefSeq" id="WP_341471862.1">
    <property type="nucleotide sequence ID" value="NZ_CP128401.1"/>
</dbReference>
<gene>
    <name evidence="1" type="ORF">HXX08_12840</name>
    <name evidence="2" type="ORF">OZ401_004779</name>
</gene>
<dbReference type="EMBL" id="CP128401">
    <property type="protein sequence ID" value="WJW69978.1"/>
    <property type="molecule type" value="Genomic_DNA"/>
</dbReference>
<dbReference type="EMBL" id="JACATZ010000001">
    <property type="protein sequence ID" value="NWJ46759.1"/>
    <property type="molecule type" value="Genomic_DNA"/>
</dbReference>
<accession>A0A8T7M3U7</accession>
<keyword evidence="4" id="KW-1185">Reference proteome</keyword>
<protein>
    <submittedName>
        <fullName evidence="1">Uncharacterized protein</fullName>
    </submittedName>
</protein>
<sequence length="66" mass="7721">MIPKNYNPLAHCARKGAIYIQHQEMVGLFRFIRNAQTREPEETNLITPWHLLLKTEKLGVLVGRHK</sequence>
<reference evidence="2" key="2">
    <citation type="journal article" date="2024" name="Nature">
        <title>Anoxygenic phototroph of the Chloroflexota uses a type I reaction centre.</title>
        <authorList>
            <person name="Tsuji J.M."/>
            <person name="Shaw N.A."/>
            <person name="Nagashima S."/>
            <person name="Venkiteswaran J.J."/>
            <person name="Schiff S.L."/>
            <person name="Watanabe T."/>
            <person name="Fukui M."/>
            <person name="Hanada S."/>
            <person name="Tank M."/>
            <person name="Neufeld J.D."/>
        </authorList>
    </citation>
    <scope>NUCLEOTIDE SEQUENCE</scope>
    <source>
        <strain evidence="2">L227-S17</strain>
        <plasmid evidence="2 4">unnamed1</plasmid>
    </source>
</reference>
<reference evidence="1 3" key="1">
    <citation type="submission" date="2020-06" db="EMBL/GenBank/DDBJ databases">
        <title>Anoxygenic phototrophic Chloroflexota member uses a Type I reaction center.</title>
        <authorList>
            <person name="Tsuji J.M."/>
            <person name="Shaw N.A."/>
            <person name="Nagashima S."/>
            <person name="Venkiteswaran J."/>
            <person name="Schiff S.L."/>
            <person name="Hanada S."/>
            <person name="Tank M."/>
            <person name="Neufeld J.D."/>
        </authorList>
    </citation>
    <scope>NUCLEOTIDE SEQUENCE [LARGE SCALE GENOMIC DNA]</scope>
    <source>
        <strain evidence="1">L227-S17</strain>
    </source>
</reference>
<dbReference type="Proteomes" id="UP000521676">
    <property type="component" value="Unassembled WGS sequence"/>
</dbReference>
<dbReference type="AlphaFoldDB" id="A0A8T7M3U7"/>
<evidence type="ECO:0000313" key="3">
    <source>
        <dbReference type="Proteomes" id="UP000521676"/>
    </source>
</evidence>